<name>A0ACB9NFU9_BAUVA</name>
<gene>
    <name evidence="1" type="ORF">L6164_013951</name>
</gene>
<organism evidence="1 2">
    <name type="scientific">Bauhinia variegata</name>
    <name type="common">Purple orchid tree</name>
    <name type="synonym">Phanera variegata</name>
    <dbReference type="NCBI Taxonomy" id="167791"/>
    <lineage>
        <taxon>Eukaryota</taxon>
        <taxon>Viridiplantae</taxon>
        <taxon>Streptophyta</taxon>
        <taxon>Embryophyta</taxon>
        <taxon>Tracheophyta</taxon>
        <taxon>Spermatophyta</taxon>
        <taxon>Magnoliopsida</taxon>
        <taxon>eudicotyledons</taxon>
        <taxon>Gunneridae</taxon>
        <taxon>Pentapetalae</taxon>
        <taxon>rosids</taxon>
        <taxon>fabids</taxon>
        <taxon>Fabales</taxon>
        <taxon>Fabaceae</taxon>
        <taxon>Cercidoideae</taxon>
        <taxon>Cercideae</taxon>
        <taxon>Bauhiniinae</taxon>
        <taxon>Bauhinia</taxon>
    </lineage>
</organism>
<reference evidence="1 2" key="1">
    <citation type="journal article" date="2022" name="DNA Res.">
        <title>Chromosomal-level genome assembly of the orchid tree Bauhinia variegata (Leguminosae; Cercidoideae) supports the allotetraploid origin hypothesis of Bauhinia.</title>
        <authorList>
            <person name="Zhong Y."/>
            <person name="Chen Y."/>
            <person name="Zheng D."/>
            <person name="Pang J."/>
            <person name="Liu Y."/>
            <person name="Luo S."/>
            <person name="Meng S."/>
            <person name="Qian L."/>
            <person name="Wei D."/>
            <person name="Dai S."/>
            <person name="Zhou R."/>
        </authorList>
    </citation>
    <scope>NUCLEOTIDE SEQUENCE [LARGE SCALE GENOMIC DNA]</scope>
    <source>
        <strain evidence="1">BV-YZ2020</strain>
    </source>
</reference>
<dbReference type="EMBL" id="CM039431">
    <property type="protein sequence ID" value="KAI4335290.1"/>
    <property type="molecule type" value="Genomic_DNA"/>
</dbReference>
<accession>A0ACB9NFU9</accession>
<sequence length="268" mass="29932">MAQAAQNPTVQQQKVIISNKNGEKLVGIFHEAGTMEIVILCHGLKSSKEDKVMVNVATALENAGISSFRFDFTGNGESEGSSQFADYWREVEDLHAVSQHFREANRKISAIIGHSKGAGVVLLYASKYDDVKTVVNLSGRYDLKRGLEERLGEDFMERIRKNGFIEVKNSSGIVDFRLTEESLVERLTINMHEACLQIDKDCRVLTVHGSADEGIPVRDAFEFAKILRNHKLQIIEGADHEYTNHLPDLATVVADFIKETLQLDRVTG</sequence>
<dbReference type="Proteomes" id="UP000828941">
    <property type="component" value="Chromosome 6"/>
</dbReference>
<keyword evidence="2" id="KW-1185">Reference proteome</keyword>
<proteinExistence type="predicted"/>
<evidence type="ECO:0000313" key="1">
    <source>
        <dbReference type="EMBL" id="KAI4335290.1"/>
    </source>
</evidence>
<comment type="caution">
    <text evidence="1">The sequence shown here is derived from an EMBL/GenBank/DDBJ whole genome shotgun (WGS) entry which is preliminary data.</text>
</comment>
<evidence type="ECO:0000313" key="2">
    <source>
        <dbReference type="Proteomes" id="UP000828941"/>
    </source>
</evidence>
<protein>
    <submittedName>
        <fullName evidence="1">Uncharacterized protein</fullName>
    </submittedName>
</protein>